<dbReference type="Gene3D" id="1.10.510.10">
    <property type="entry name" value="Transferase(Phosphotransferase) domain 1"/>
    <property type="match status" value="1"/>
</dbReference>
<evidence type="ECO:0000313" key="8">
    <source>
        <dbReference type="Proteomes" id="UP001497512"/>
    </source>
</evidence>
<dbReference type="Pfam" id="PF23446">
    <property type="entry name" value="LysM1_NFP_LYK"/>
    <property type="match status" value="1"/>
</dbReference>
<dbReference type="InterPro" id="IPR050528">
    <property type="entry name" value="L-type_Lectin-RKs"/>
</dbReference>
<keyword evidence="3" id="KW-0418">Kinase</keyword>
<dbReference type="InterPro" id="IPR059143">
    <property type="entry name" value="NFP_LysM2"/>
</dbReference>
<dbReference type="InterPro" id="IPR008271">
    <property type="entry name" value="Ser/Thr_kinase_AS"/>
</dbReference>
<dbReference type="InterPro" id="IPR011009">
    <property type="entry name" value="Kinase-like_dom_sf"/>
</dbReference>
<dbReference type="SMART" id="SM00220">
    <property type="entry name" value="S_TKc"/>
    <property type="match status" value="1"/>
</dbReference>
<evidence type="ECO:0000256" key="5">
    <source>
        <dbReference type="PROSITE-ProRule" id="PRU10141"/>
    </source>
</evidence>
<feature type="binding site" evidence="5">
    <location>
        <position position="282"/>
    </location>
    <ligand>
        <name>ATP</name>
        <dbReference type="ChEBI" id="CHEBI:30616"/>
    </ligand>
</feature>
<dbReference type="Pfam" id="PF23457">
    <property type="entry name" value="LysM2_NFP"/>
    <property type="match status" value="1"/>
</dbReference>
<evidence type="ECO:0000313" key="7">
    <source>
        <dbReference type="EMBL" id="CAK9229660.1"/>
    </source>
</evidence>
<dbReference type="CDD" id="cd14066">
    <property type="entry name" value="STKc_IRAK"/>
    <property type="match status" value="1"/>
</dbReference>
<gene>
    <name evidence="7" type="ORF">CSSPTR1EN2_LOCUS19844</name>
</gene>
<proteinExistence type="predicted"/>
<protein>
    <recommendedName>
        <fullName evidence="6">Protein kinase domain-containing protein</fullName>
    </recommendedName>
</protein>
<dbReference type="SUPFAM" id="SSF56112">
    <property type="entry name" value="Protein kinase-like (PK-like)"/>
    <property type="match status" value="1"/>
</dbReference>
<dbReference type="PROSITE" id="PS50011">
    <property type="entry name" value="PROTEIN_KINASE_DOM"/>
    <property type="match status" value="1"/>
</dbReference>
<keyword evidence="8" id="KW-1185">Reference proteome</keyword>
<dbReference type="Gene3D" id="3.30.200.20">
    <property type="entry name" value="Phosphorylase Kinase, domain 1"/>
    <property type="match status" value="1"/>
</dbReference>
<keyword evidence="2 5" id="KW-0547">Nucleotide-binding</keyword>
<keyword evidence="4 5" id="KW-0067">ATP-binding</keyword>
<organism evidence="7 8">
    <name type="scientific">Sphagnum troendelagicum</name>
    <dbReference type="NCBI Taxonomy" id="128251"/>
    <lineage>
        <taxon>Eukaryota</taxon>
        <taxon>Viridiplantae</taxon>
        <taxon>Streptophyta</taxon>
        <taxon>Embryophyta</taxon>
        <taxon>Bryophyta</taxon>
        <taxon>Sphagnophytina</taxon>
        <taxon>Sphagnopsida</taxon>
        <taxon>Sphagnales</taxon>
        <taxon>Sphagnaceae</taxon>
        <taxon>Sphagnum</taxon>
    </lineage>
</organism>
<dbReference type="InterPro" id="IPR000719">
    <property type="entry name" value="Prot_kinase_dom"/>
</dbReference>
<dbReference type="PROSITE" id="PS00108">
    <property type="entry name" value="PROTEIN_KINASE_ST"/>
    <property type="match status" value="1"/>
</dbReference>
<evidence type="ECO:0000259" key="6">
    <source>
        <dbReference type="PROSITE" id="PS50011"/>
    </source>
</evidence>
<evidence type="ECO:0000256" key="2">
    <source>
        <dbReference type="ARBA" id="ARBA00022741"/>
    </source>
</evidence>
<evidence type="ECO:0000256" key="3">
    <source>
        <dbReference type="ARBA" id="ARBA00022777"/>
    </source>
</evidence>
<feature type="domain" description="Protein kinase" evidence="6">
    <location>
        <begin position="252"/>
        <end position="535"/>
    </location>
</feature>
<dbReference type="PROSITE" id="PS00107">
    <property type="entry name" value="PROTEIN_KINASE_ATP"/>
    <property type="match status" value="1"/>
</dbReference>
<dbReference type="InterPro" id="IPR017441">
    <property type="entry name" value="Protein_kinase_ATP_BS"/>
</dbReference>
<dbReference type="Pfam" id="PF00069">
    <property type="entry name" value="Pkinase"/>
    <property type="match status" value="1"/>
</dbReference>
<sequence length="573" mass="63806">MVQMDFVHEGGDFLTSKVFAGRGLRRSLNGCVVLCWLQRCHGTLVSLLFLLLLLMLHGSNAQQAYNNVNGYSCAAAESQGCTSYTLYRTQSSKEDLTTVSALFNTPTSIIAGISGLNLTTSSLPVGTPLYIPLACNCVQNNYTGNVSRTYQAISVSTQIVSGNTFWLLANNTYAGLTTYQAIEAANPTLVPTDLQIGSSLGVLFFKKKLWRQLHLVDVSRNIAQYSFDDLEGLSKGPHKFSYKELKIATNSFNQQHLLGRGGFGSVYKGTLRDTGVMIAVKKIDQNSKQGGREFFAEVSIISRIKHRNLVQLQGWCCERGQLMIVYDYMPNKSLDKILFHDHEDKIIDFTWDLRNNVLIGVASALAYLHEEWEQCVVHRDVKPSNVMLDQDFNPRLGDFGLARLITPSKNAQTTMLAGTIGYMAPELATTCKATTNSDVFSYGILALEVVSGRHIFDTKVPEEEMILLDWVWKCYENEELFKVVDAKLMFNTLEEGPIRMALLLGLLCTHPDPNARPTMGYVRQVLVGNANLPTLPLHKPIASYSSMNVTVFHDLINSLQQEGSNKSFELNEF</sequence>
<dbReference type="EMBL" id="OZ019898">
    <property type="protein sequence ID" value="CAK9229660.1"/>
    <property type="molecule type" value="Genomic_DNA"/>
</dbReference>
<dbReference type="InterPro" id="IPR056561">
    <property type="entry name" value="NFP_LYK_LysM1"/>
</dbReference>
<name>A0ABP0UVG4_9BRYO</name>
<dbReference type="PANTHER" id="PTHR27007">
    <property type="match status" value="1"/>
</dbReference>
<reference evidence="7" key="1">
    <citation type="submission" date="2024-02" db="EMBL/GenBank/DDBJ databases">
        <authorList>
            <consortium name="ELIXIR-Norway"/>
            <consortium name="Elixir Norway"/>
        </authorList>
    </citation>
    <scope>NUCLEOTIDE SEQUENCE</scope>
</reference>
<keyword evidence="1" id="KW-0808">Transferase</keyword>
<accession>A0ABP0UVG4</accession>
<evidence type="ECO:0000256" key="4">
    <source>
        <dbReference type="ARBA" id="ARBA00022840"/>
    </source>
</evidence>
<evidence type="ECO:0000256" key="1">
    <source>
        <dbReference type="ARBA" id="ARBA00022679"/>
    </source>
</evidence>
<dbReference type="Proteomes" id="UP001497512">
    <property type="component" value="Chromosome 6"/>
</dbReference>